<dbReference type="Proteomes" id="UP000827872">
    <property type="component" value="Linkage Group LG03"/>
</dbReference>
<name>A0ACB8EI99_9SAUR</name>
<sequence>MEAPLRVLEQILFFISTETVFLSICLFQDAQESMITEINRTVLKSAASDSLPSLPPQGTPFELGSNDMAEINLHAVESISDLHYASSRHDCAKGSEGSNYSPPNTPQRTHGTFSKQFSLPNEDNTSFLPPVQAVHIIPACTCCPCFSPTCCPTGFLALLGVLVVASLALATLAVYLSVLQNESLRVLARWLESQEATIRQMRAVSLQIWSQLNATEPGIQT</sequence>
<evidence type="ECO:0000313" key="2">
    <source>
        <dbReference type="Proteomes" id="UP000827872"/>
    </source>
</evidence>
<accession>A0ACB8EI99</accession>
<comment type="caution">
    <text evidence="1">The sequence shown here is derived from an EMBL/GenBank/DDBJ whole genome shotgun (WGS) entry which is preliminary data.</text>
</comment>
<organism evidence="1 2">
    <name type="scientific">Sphaerodactylus townsendi</name>
    <dbReference type="NCBI Taxonomy" id="933632"/>
    <lineage>
        <taxon>Eukaryota</taxon>
        <taxon>Metazoa</taxon>
        <taxon>Chordata</taxon>
        <taxon>Craniata</taxon>
        <taxon>Vertebrata</taxon>
        <taxon>Euteleostomi</taxon>
        <taxon>Lepidosauria</taxon>
        <taxon>Squamata</taxon>
        <taxon>Bifurcata</taxon>
        <taxon>Gekkota</taxon>
        <taxon>Sphaerodactylidae</taxon>
        <taxon>Sphaerodactylus</taxon>
    </lineage>
</organism>
<protein>
    <submittedName>
        <fullName evidence="1">Uncharacterized protein</fullName>
    </submittedName>
</protein>
<keyword evidence="2" id="KW-1185">Reference proteome</keyword>
<dbReference type="EMBL" id="CM037616">
    <property type="protein sequence ID" value="KAH7992242.1"/>
    <property type="molecule type" value="Genomic_DNA"/>
</dbReference>
<reference evidence="1" key="1">
    <citation type="submission" date="2021-08" db="EMBL/GenBank/DDBJ databases">
        <title>The first chromosome-level gecko genome reveals the dynamic sex chromosomes of Neotropical dwarf geckos (Sphaerodactylidae: Sphaerodactylus).</title>
        <authorList>
            <person name="Pinto B.J."/>
            <person name="Keating S.E."/>
            <person name="Gamble T."/>
        </authorList>
    </citation>
    <scope>NUCLEOTIDE SEQUENCE</scope>
    <source>
        <strain evidence="1">TG3544</strain>
    </source>
</reference>
<evidence type="ECO:0000313" key="1">
    <source>
        <dbReference type="EMBL" id="KAH7992242.1"/>
    </source>
</evidence>
<proteinExistence type="predicted"/>
<gene>
    <name evidence="1" type="ORF">K3G42_020908</name>
</gene>